<keyword evidence="1" id="KW-0812">Transmembrane</keyword>
<feature type="transmembrane region" description="Helical" evidence="1">
    <location>
        <begin position="39"/>
        <end position="61"/>
    </location>
</feature>
<dbReference type="Gene3D" id="3.30.2390.20">
    <property type="entry name" value="Type VII secretion system EccB, repeat 1 domain"/>
    <property type="match status" value="1"/>
</dbReference>
<dbReference type="InterPro" id="IPR044857">
    <property type="entry name" value="T7SS_EccB_R1"/>
</dbReference>
<evidence type="ECO:0000313" key="3">
    <source>
        <dbReference type="Proteomes" id="UP001595816"/>
    </source>
</evidence>
<dbReference type="RefSeq" id="WP_253759632.1">
    <property type="nucleotide sequence ID" value="NZ_JAMZDZ010000001.1"/>
</dbReference>
<evidence type="ECO:0000256" key="1">
    <source>
        <dbReference type="SAM" id="Phobius"/>
    </source>
</evidence>
<reference evidence="3" key="1">
    <citation type="journal article" date="2019" name="Int. J. Syst. Evol. Microbiol.">
        <title>The Global Catalogue of Microorganisms (GCM) 10K type strain sequencing project: providing services to taxonomists for standard genome sequencing and annotation.</title>
        <authorList>
            <consortium name="The Broad Institute Genomics Platform"/>
            <consortium name="The Broad Institute Genome Sequencing Center for Infectious Disease"/>
            <person name="Wu L."/>
            <person name="Ma J."/>
        </authorList>
    </citation>
    <scope>NUCLEOTIDE SEQUENCE [LARGE SCALE GENOMIC DNA]</scope>
    <source>
        <strain evidence="3">CGMCC 4.7289</strain>
    </source>
</reference>
<gene>
    <name evidence="2" type="primary">eccB</name>
    <name evidence="2" type="ORF">ACFOZ4_03015</name>
</gene>
<protein>
    <submittedName>
        <fullName evidence="2">Type VII secretion protein EccB</fullName>
    </submittedName>
</protein>
<keyword evidence="3" id="KW-1185">Reference proteome</keyword>
<proteinExistence type="predicted"/>
<dbReference type="PANTHER" id="PTHR40765:SF2">
    <property type="entry name" value="ESX-2 SECRETION SYSTEM ATPASE ECCB2"/>
    <property type="match status" value="1"/>
</dbReference>
<dbReference type="Pfam" id="PF05108">
    <property type="entry name" value="T7SS_ESX1_EccB"/>
    <property type="match status" value="1"/>
</dbReference>
<comment type="caution">
    <text evidence="2">The sequence shown here is derived from an EMBL/GenBank/DDBJ whole genome shotgun (WGS) entry which is preliminary data.</text>
</comment>
<organism evidence="2 3">
    <name type="scientific">Hamadaea flava</name>
    <dbReference type="NCBI Taxonomy" id="1742688"/>
    <lineage>
        <taxon>Bacteria</taxon>
        <taxon>Bacillati</taxon>
        <taxon>Actinomycetota</taxon>
        <taxon>Actinomycetes</taxon>
        <taxon>Micromonosporales</taxon>
        <taxon>Micromonosporaceae</taxon>
        <taxon>Hamadaea</taxon>
    </lineage>
</organism>
<dbReference type="InterPro" id="IPR007795">
    <property type="entry name" value="T7SS_EccB"/>
</dbReference>
<keyword evidence="1" id="KW-1133">Transmembrane helix</keyword>
<dbReference type="EMBL" id="JBHSAY010000003">
    <property type="protein sequence ID" value="MFC4129569.1"/>
    <property type="molecule type" value="Genomic_DNA"/>
</dbReference>
<evidence type="ECO:0000313" key="2">
    <source>
        <dbReference type="EMBL" id="MFC4129569.1"/>
    </source>
</evidence>
<sequence>MPSRQDQLHSYQFSVQRVVSALVMRETDPAQFPFRRVTVAGFASLMIGIVLIAGFGVYALFTGGASETWKQKTNAVLQEKGTGAHYVLKDGVLHPTLNLASALLYAGGNERAVIEVSAKSLATVPRGAMVGIPDAPDSVPTADRLINSTWTVCTLPVTDGASDEGGQRSLLAVGNLLGVADGGTALTDETGMAVSVPGDDGAWLIWHQRRYLIKNVSTEVLGALGISQDPKQLPEVDRAFLNGFAQGDPIQAPSVSGTMDEKSGVRDFNVGDVMRFRGPAGDRYFVAAKGSLQEITQVQAALLKPRVSPPSIQELPGDLGKSLIPQGDGAPPSTPIKAVDRGDSAVCATAADDSGFTSVRYGVAVPPVAALMRTAGKSAKTGAPLADYVSVQGGRGVLVEGYTVAKTSSGVVSLVTDAGQQFPIGDAAALAALGFSAAKPSKMPVNLVALLPQGAELSQTAAATTVTLG</sequence>
<accession>A0ABV8LHM2</accession>
<dbReference type="PANTHER" id="PTHR40765">
    <property type="entry name" value="ESX-2 SECRETION SYSTEM ATPASE ECCB2"/>
    <property type="match status" value="1"/>
</dbReference>
<dbReference type="NCBIfam" id="TIGR03919">
    <property type="entry name" value="T7SS_EccB"/>
    <property type="match status" value="1"/>
</dbReference>
<dbReference type="Proteomes" id="UP001595816">
    <property type="component" value="Unassembled WGS sequence"/>
</dbReference>
<name>A0ABV8LHM2_9ACTN</name>
<keyword evidence="1" id="KW-0472">Membrane</keyword>